<feature type="compositionally biased region" description="Polar residues" evidence="2">
    <location>
        <begin position="219"/>
        <end position="236"/>
    </location>
</feature>
<dbReference type="Proteomes" id="UP001623349">
    <property type="component" value="Unassembled WGS sequence"/>
</dbReference>
<proteinExistence type="inferred from homology"/>
<dbReference type="PANTHER" id="PTHR12353">
    <property type="entry name" value="DISKS LARGE-ASSOCIATED PROTEIN DAP SAP90/PSD-95-ASSOCIATED PROTEIN"/>
    <property type="match status" value="1"/>
</dbReference>
<organism evidence="3 4">
    <name type="scientific">Apodemus speciosus</name>
    <name type="common">Large Japanese field mouse</name>
    <dbReference type="NCBI Taxonomy" id="105296"/>
    <lineage>
        <taxon>Eukaryota</taxon>
        <taxon>Metazoa</taxon>
        <taxon>Chordata</taxon>
        <taxon>Craniata</taxon>
        <taxon>Vertebrata</taxon>
        <taxon>Euteleostomi</taxon>
        <taxon>Mammalia</taxon>
        <taxon>Eutheria</taxon>
        <taxon>Euarchontoglires</taxon>
        <taxon>Glires</taxon>
        <taxon>Rodentia</taxon>
        <taxon>Myomorpha</taxon>
        <taxon>Muroidea</taxon>
        <taxon>Muridae</taxon>
        <taxon>Murinae</taxon>
        <taxon>Apodemus</taxon>
    </lineage>
</organism>
<sequence length="757" mass="84844">MPVSRFASRLRKDSSIEMMRTCLAHRKSLSQKENRHRVYERNRHFGLKDVNIPLEGRDLSNIHEISQDLAPEKASSRTKSVKMVLSEQRKQLLQKYKEEKQLQKLKEQREKGKRGVFKVGLYRPAAPGFLGTDVRAVKAEPEKAFPCTGRITRSKAKEHMEQTKTSDSKKAPQATQFGHRQVSETKPLDRDKKVVQPMVSTAGKATGSAATQRAKQMAHTVSSTTRKPVTRATNENASERMGPSRGRPTKKADGKPDKVISSKVEREEKRSDMQINVTNELDTGGVFQETESLPETVPAKGKERKSFAPQHCVFQPPCGLKTYQVAPLSPRSANAFLTPNYDWNRLRPELTTTQDKASEILVQPELDSRTDCSAEHDLNQKDTSASNSNHLSVTGATALDVSDGPTSQPPHDVPYFRKILQSETDKLTSHCVAWERKLELCIPDDAKDLIRTAIGQTRLLIKERFRQFEGLVDNCEYKRGERRPHARIWMASGIWLVFRVDDVNQKFNNLIKLEESGWKDNNNPSKKVVRKKTVPGRTSKAKQDDDGRAAARSRLAAIKNAMKDRLRQEAQSHPAAPGTPREVDKIVFDAGFFRIESPVRSFSGTSFSKIGTPVSASKVVPEGRAAGDLLRQATPLKKPDSQSRESQRVDQTFSDRLESRLEPAMVLVVIATQETEMDYFTSSLEPAVATPPVLKESTKIEVGCRQVEDTPCPGEQDSSDVKHPGTSPCTREETSQRDRSRQFSFGGDLIVFSPLRP</sequence>
<name>A0ABQ0FHS9_APOSI</name>
<comment type="similarity">
    <text evidence="1">Belongs to the SAPAP family.</text>
</comment>
<comment type="caution">
    <text evidence="3">The sequence shown here is derived from an EMBL/GenBank/DDBJ whole genome shotgun (WGS) entry which is preliminary data.</text>
</comment>
<feature type="compositionally biased region" description="Basic and acidic residues" evidence="2">
    <location>
        <begin position="155"/>
        <end position="170"/>
    </location>
</feature>
<dbReference type="Pfam" id="PF03359">
    <property type="entry name" value="GKAP"/>
    <property type="match status" value="1"/>
</dbReference>
<evidence type="ECO:0000256" key="1">
    <source>
        <dbReference type="ARBA" id="ARBA00008839"/>
    </source>
</evidence>
<feature type="region of interest" description="Disordered" evidence="2">
    <location>
        <begin position="625"/>
        <end position="656"/>
    </location>
</feature>
<evidence type="ECO:0000313" key="4">
    <source>
        <dbReference type="Proteomes" id="UP001623349"/>
    </source>
</evidence>
<gene>
    <name evidence="3" type="ORF">APTSU1_001401300</name>
</gene>
<evidence type="ECO:0000256" key="2">
    <source>
        <dbReference type="SAM" id="MobiDB-lite"/>
    </source>
</evidence>
<feature type="compositionally biased region" description="Basic and acidic residues" evidence="2">
    <location>
        <begin position="181"/>
        <end position="194"/>
    </location>
</feature>
<protein>
    <submittedName>
        <fullName evidence="3">Disks large-associated protein 5</fullName>
    </submittedName>
</protein>
<reference evidence="3 4" key="1">
    <citation type="submission" date="2024-08" db="EMBL/GenBank/DDBJ databases">
        <title>The draft genome of Apodemus speciosus.</title>
        <authorList>
            <person name="Nabeshima K."/>
            <person name="Suzuki S."/>
            <person name="Onuma M."/>
        </authorList>
    </citation>
    <scope>NUCLEOTIDE SEQUENCE [LARGE SCALE GENOMIC DNA]</scope>
    <source>
        <strain evidence="3">IB14-021</strain>
    </source>
</reference>
<keyword evidence="4" id="KW-1185">Reference proteome</keyword>
<feature type="compositionally biased region" description="Basic and acidic residues" evidence="2">
    <location>
        <begin position="730"/>
        <end position="740"/>
    </location>
</feature>
<accession>A0ABQ0FHS9</accession>
<dbReference type="EMBL" id="BAAFST010000014">
    <property type="protein sequence ID" value="GAB1298777.1"/>
    <property type="molecule type" value="Genomic_DNA"/>
</dbReference>
<evidence type="ECO:0000313" key="3">
    <source>
        <dbReference type="EMBL" id="GAB1298777.1"/>
    </source>
</evidence>
<feature type="compositionally biased region" description="Low complexity" evidence="2">
    <location>
        <begin position="200"/>
        <end position="211"/>
    </location>
</feature>
<feature type="compositionally biased region" description="Basic and acidic residues" evidence="2">
    <location>
        <begin position="637"/>
        <end position="656"/>
    </location>
</feature>
<feature type="compositionally biased region" description="Basic and acidic residues" evidence="2">
    <location>
        <begin position="250"/>
        <end position="271"/>
    </location>
</feature>
<feature type="region of interest" description="Disordered" evidence="2">
    <location>
        <begin position="707"/>
        <end position="740"/>
    </location>
</feature>
<dbReference type="InterPro" id="IPR005026">
    <property type="entry name" value="SAPAP"/>
</dbReference>
<dbReference type="PANTHER" id="PTHR12353:SF1">
    <property type="entry name" value="DISKS LARGE-ASSOCIATED PROTEIN 5"/>
    <property type="match status" value="1"/>
</dbReference>
<feature type="region of interest" description="Disordered" evidence="2">
    <location>
        <begin position="521"/>
        <end position="551"/>
    </location>
</feature>
<feature type="region of interest" description="Disordered" evidence="2">
    <location>
        <begin position="152"/>
        <end position="271"/>
    </location>
</feature>